<sequence>MLKNENAIALTRAINIAYDDPEVQAIPELRDTLLHAAHALDRVADHHQVAADLYQTLTAWGNSHPRGPQALDQLYWVALKDGTGLRASMPYQQS</sequence>
<dbReference type="SUPFAM" id="SSF109797">
    <property type="entry name" value="Bacteriocin immunity protein-like"/>
    <property type="match status" value="1"/>
</dbReference>
<dbReference type="RefSeq" id="WP_137642723.1">
    <property type="nucleotide sequence ID" value="NZ_BJEA01000010.1"/>
</dbReference>
<comment type="caution">
    <text evidence="2">The sequence shown here is derived from an EMBL/GenBank/DDBJ whole genome shotgun (WGS) entry which is preliminary data.</text>
</comment>
<dbReference type="InterPro" id="IPR023130">
    <property type="entry name" value="Ta0600-like_sf"/>
</dbReference>
<proteinExistence type="predicted"/>
<dbReference type="Gene3D" id="1.20.1440.50">
    <property type="entry name" value="Ta0600-like"/>
    <property type="match status" value="1"/>
</dbReference>
<evidence type="ECO:0000313" key="3">
    <source>
        <dbReference type="Proteomes" id="UP001589691"/>
    </source>
</evidence>
<accession>A0ABV5WVZ2</accession>
<evidence type="ECO:0000313" key="2">
    <source>
        <dbReference type="EMBL" id="MFB9770327.1"/>
    </source>
</evidence>
<name>A0ABV5WVZ2_9LACO</name>
<reference evidence="2 3" key="1">
    <citation type="submission" date="2024-09" db="EMBL/GenBank/DDBJ databases">
        <authorList>
            <person name="Sun Q."/>
            <person name="Mori K."/>
        </authorList>
    </citation>
    <scope>NUCLEOTIDE SEQUENCE [LARGE SCALE GENOMIC DNA]</scope>
    <source>
        <strain evidence="2 3">TBRC 4576</strain>
    </source>
</reference>
<evidence type="ECO:0000256" key="1">
    <source>
        <dbReference type="ARBA" id="ARBA00023025"/>
    </source>
</evidence>
<keyword evidence="1" id="KW-0079">Bacteriocin immunity</keyword>
<protein>
    <submittedName>
        <fullName evidence="2">Bacteriocin immunity protein</fullName>
    </submittedName>
</protein>
<organism evidence="2 3">
    <name type="scientific">Lactiplantibacillus modestisalitolerans</name>
    <dbReference type="NCBI Taxonomy" id="1457219"/>
    <lineage>
        <taxon>Bacteria</taxon>
        <taxon>Bacillati</taxon>
        <taxon>Bacillota</taxon>
        <taxon>Bacilli</taxon>
        <taxon>Lactobacillales</taxon>
        <taxon>Lactobacillaceae</taxon>
        <taxon>Lactiplantibacillus</taxon>
    </lineage>
</organism>
<gene>
    <name evidence="2" type="ORF">ACFFLI_10685</name>
</gene>
<dbReference type="EMBL" id="JBHLZY010000025">
    <property type="protein sequence ID" value="MFB9770327.1"/>
    <property type="molecule type" value="Genomic_DNA"/>
</dbReference>
<dbReference type="Proteomes" id="UP001589691">
    <property type="component" value="Unassembled WGS sequence"/>
</dbReference>
<keyword evidence="3" id="KW-1185">Reference proteome</keyword>